<evidence type="ECO:0008006" key="4">
    <source>
        <dbReference type="Google" id="ProtNLM"/>
    </source>
</evidence>
<dbReference type="Proteomes" id="UP000541444">
    <property type="component" value="Unassembled WGS sequence"/>
</dbReference>
<name>A0A7J7LW24_9MAGN</name>
<protein>
    <recommendedName>
        <fullName evidence="4">Small auxin up regulated protein</fullName>
    </recommendedName>
</protein>
<comment type="caution">
    <text evidence="2">The sequence shown here is derived from an EMBL/GenBank/DDBJ whole genome shotgun (WGS) entry which is preliminary data.</text>
</comment>
<dbReference type="OrthoDB" id="1624361at2759"/>
<dbReference type="Pfam" id="PF02519">
    <property type="entry name" value="Auxin_inducible"/>
    <property type="match status" value="1"/>
</dbReference>
<dbReference type="PANTHER" id="PTHR31374">
    <property type="entry name" value="AUXIN-INDUCED PROTEIN-LIKE-RELATED"/>
    <property type="match status" value="1"/>
</dbReference>
<reference evidence="2 3" key="1">
    <citation type="journal article" date="2020" name="IScience">
        <title>Genome Sequencing of the Endangered Kingdonia uniflora (Circaeasteraceae, Ranunculales) Reveals Potential Mechanisms of Evolutionary Specialization.</title>
        <authorList>
            <person name="Sun Y."/>
            <person name="Deng T."/>
            <person name="Zhang A."/>
            <person name="Moore M.J."/>
            <person name="Landis J.B."/>
            <person name="Lin N."/>
            <person name="Zhang H."/>
            <person name="Zhang X."/>
            <person name="Huang J."/>
            <person name="Zhang X."/>
            <person name="Sun H."/>
            <person name="Wang H."/>
        </authorList>
    </citation>
    <scope>NUCLEOTIDE SEQUENCE [LARGE SCALE GENOMIC DNA]</scope>
    <source>
        <strain evidence="2">TB1705</strain>
        <tissue evidence="2">Leaf</tissue>
    </source>
</reference>
<dbReference type="AlphaFoldDB" id="A0A7J7LW24"/>
<comment type="similarity">
    <text evidence="1">Belongs to the ARG7 family.</text>
</comment>
<dbReference type="PANTHER" id="PTHR31374:SF269">
    <property type="entry name" value="AUXIN RESPONSIVE SAUR PROTEIN"/>
    <property type="match status" value="1"/>
</dbReference>
<sequence>MEISTMMRCNICNVLRVSRFWRKLQRGVEKAPPRDVPPGHLAVIVGITSRRRFVIKMSYLNHPIFQELLEQAYLEYGHNHDGPLSIPCDEGFFLEIVQALGDGEKGSSRCRGYRPLVHGFAVRSTW</sequence>
<dbReference type="EMBL" id="JACGCM010001956">
    <property type="protein sequence ID" value="KAF6146797.1"/>
    <property type="molecule type" value="Genomic_DNA"/>
</dbReference>
<evidence type="ECO:0000313" key="3">
    <source>
        <dbReference type="Proteomes" id="UP000541444"/>
    </source>
</evidence>
<gene>
    <name evidence="2" type="ORF">GIB67_007511</name>
</gene>
<dbReference type="InterPro" id="IPR003676">
    <property type="entry name" value="SAUR_fam"/>
</dbReference>
<dbReference type="GO" id="GO:0009733">
    <property type="term" value="P:response to auxin"/>
    <property type="evidence" value="ECO:0007669"/>
    <property type="project" value="InterPro"/>
</dbReference>
<evidence type="ECO:0000313" key="2">
    <source>
        <dbReference type="EMBL" id="KAF6146797.1"/>
    </source>
</evidence>
<organism evidence="2 3">
    <name type="scientific">Kingdonia uniflora</name>
    <dbReference type="NCBI Taxonomy" id="39325"/>
    <lineage>
        <taxon>Eukaryota</taxon>
        <taxon>Viridiplantae</taxon>
        <taxon>Streptophyta</taxon>
        <taxon>Embryophyta</taxon>
        <taxon>Tracheophyta</taxon>
        <taxon>Spermatophyta</taxon>
        <taxon>Magnoliopsida</taxon>
        <taxon>Ranunculales</taxon>
        <taxon>Circaeasteraceae</taxon>
        <taxon>Kingdonia</taxon>
    </lineage>
</organism>
<accession>A0A7J7LW24</accession>
<evidence type="ECO:0000256" key="1">
    <source>
        <dbReference type="ARBA" id="ARBA00006974"/>
    </source>
</evidence>
<proteinExistence type="inferred from homology"/>
<keyword evidence="3" id="KW-1185">Reference proteome</keyword>